<proteinExistence type="predicted"/>
<reference evidence="2 3" key="1">
    <citation type="submission" date="2015-08" db="EMBL/GenBank/DDBJ databases">
        <title>Emmonsia species relationships and genome sequence.</title>
        <authorList>
            <person name="Cuomo C.A."/>
            <person name="Schwartz I.S."/>
            <person name="Kenyon C."/>
            <person name="De Hoog G.S."/>
            <person name="Govender N.P."/>
            <person name="Botha A."/>
            <person name="Moreno L."/>
            <person name="De Vries M."/>
            <person name="Munoz J.F."/>
            <person name="Stielow J.B."/>
        </authorList>
    </citation>
    <scope>NUCLEOTIDE SEQUENCE [LARGE SCALE GENOMIC DNA]</scope>
    <source>
        <strain evidence="2 3">EI222</strain>
    </source>
</reference>
<dbReference type="OrthoDB" id="4183084at2759"/>
<dbReference type="AlphaFoldDB" id="A0A1J9QE53"/>
<dbReference type="CDD" id="cd19481">
    <property type="entry name" value="RecA-like_protease"/>
    <property type="match status" value="1"/>
</dbReference>
<protein>
    <recommendedName>
        <fullName evidence="1">AAA+ ATPase domain-containing protein</fullName>
    </recommendedName>
</protein>
<sequence>MQPNGRNTPMPPPAPIPSTKLKNLFPEYTEVLQVCMNVIQKMQQYTVPTSSAKGRTSASGVSFDKATVRKLFEEEVLSNAYIWHGRPSATPTCSMEPPIPLLDVEKLGQTLGGIYDERVSKYTLIESIEPEINTDSLSHYVFVVRERIGMEMLRDVKVVRVAEATLSIERNILFHFLLEFRVTLDTLQGEALSHVSLFINYLDDAEDDVKGTTFYKLDCRYLDDNGQNFGEAGIELPIIKFHGSKKICTLEAFPLSHCPDYEQVYRDLVERGREFRKLVNMGPAGIHYHSRVAMNAAFFREMEPNYSRPHVHDSWENRLPYNNEFLECVGDDLKEIDWLEGSFDQLQIPQDVRESLLALSMSRLDRVSTVPFDDFIKGKGSGLSCLLFGPPGVGKTFTVEATSERFNIPLYSVSAGELIADHGDSGLLDSALDRLFKFETHFSEIVLVDEADVFMEKRSGFNGSNNRLVTVFLRKMEQHTGILFLTTNRPMEFDEAILSRIHLKIKYEDLTTEARREIWNHSLSKACTPSGPPVIQGDDMQRLESMSLSGRDVSFEPQNET</sequence>
<dbReference type="InterPro" id="IPR003959">
    <property type="entry name" value="ATPase_AAA_core"/>
</dbReference>
<dbReference type="EMBL" id="LGTZ01000232">
    <property type="protein sequence ID" value="OJD26386.1"/>
    <property type="molecule type" value="Genomic_DNA"/>
</dbReference>
<keyword evidence="3" id="KW-1185">Reference proteome</keyword>
<dbReference type="SMART" id="SM00382">
    <property type="entry name" value="AAA"/>
    <property type="match status" value="1"/>
</dbReference>
<dbReference type="GO" id="GO:0016887">
    <property type="term" value="F:ATP hydrolysis activity"/>
    <property type="evidence" value="ECO:0007669"/>
    <property type="project" value="InterPro"/>
</dbReference>
<dbReference type="Pfam" id="PF00004">
    <property type="entry name" value="AAA"/>
    <property type="match status" value="1"/>
</dbReference>
<accession>A0A1J9QE53</accession>
<gene>
    <name evidence="2" type="ORF">ACJ73_02239</name>
</gene>
<comment type="caution">
    <text evidence="2">The sequence shown here is derived from an EMBL/GenBank/DDBJ whole genome shotgun (WGS) entry which is preliminary data.</text>
</comment>
<dbReference type="STRING" id="1658174.A0A1J9QE53"/>
<dbReference type="SUPFAM" id="SSF52540">
    <property type="entry name" value="P-loop containing nucleoside triphosphate hydrolases"/>
    <property type="match status" value="1"/>
</dbReference>
<name>A0A1J9QE53_9EURO</name>
<dbReference type="InterPro" id="IPR027417">
    <property type="entry name" value="P-loop_NTPase"/>
</dbReference>
<dbReference type="PANTHER" id="PTHR46411:SF3">
    <property type="entry name" value="AAA+ ATPASE DOMAIN-CONTAINING PROTEIN"/>
    <property type="match status" value="1"/>
</dbReference>
<evidence type="ECO:0000313" key="2">
    <source>
        <dbReference type="EMBL" id="OJD26386.1"/>
    </source>
</evidence>
<organism evidence="2 3">
    <name type="scientific">Blastomyces percursus</name>
    <dbReference type="NCBI Taxonomy" id="1658174"/>
    <lineage>
        <taxon>Eukaryota</taxon>
        <taxon>Fungi</taxon>
        <taxon>Dikarya</taxon>
        <taxon>Ascomycota</taxon>
        <taxon>Pezizomycotina</taxon>
        <taxon>Eurotiomycetes</taxon>
        <taxon>Eurotiomycetidae</taxon>
        <taxon>Onygenales</taxon>
        <taxon>Ajellomycetaceae</taxon>
        <taxon>Blastomyces</taxon>
    </lineage>
</organism>
<feature type="domain" description="AAA+ ATPase" evidence="1">
    <location>
        <begin position="381"/>
        <end position="509"/>
    </location>
</feature>
<dbReference type="GO" id="GO:0005524">
    <property type="term" value="F:ATP binding"/>
    <property type="evidence" value="ECO:0007669"/>
    <property type="project" value="InterPro"/>
</dbReference>
<dbReference type="Gene3D" id="3.40.50.300">
    <property type="entry name" value="P-loop containing nucleotide triphosphate hydrolases"/>
    <property type="match status" value="1"/>
</dbReference>
<dbReference type="InterPro" id="IPR003593">
    <property type="entry name" value="AAA+_ATPase"/>
</dbReference>
<dbReference type="Proteomes" id="UP000242791">
    <property type="component" value="Unassembled WGS sequence"/>
</dbReference>
<dbReference type="InterPro" id="IPR054289">
    <property type="entry name" value="DUF7025"/>
</dbReference>
<dbReference type="Pfam" id="PF22942">
    <property type="entry name" value="DUF7025"/>
    <property type="match status" value="1"/>
</dbReference>
<dbReference type="VEuPathDB" id="FungiDB:ACJ73_02239"/>
<evidence type="ECO:0000313" key="3">
    <source>
        <dbReference type="Proteomes" id="UP000242791"/>
    </source>
</evidence>
<evidence type="ECO:0000259" key="1">
    <source>
        <dbReference type="SMART" id="SM00382"/>
    </source>
</evidence>
<dbReference type="PANTHER" id="PTHR46411">
    <property type="entry name" value="FAMILY ATPASE, PUTATIVE-RELATED"/>
    <property type="match status" value="1"/>
</dbReference>